<feature type="binding site" evidence="5">
    <location>
        <position position="32"/>
    </location>
    <ligand>
        <name>Ca(2+)</name>
        <dbReference type="ChEBI" id="CHEBI:29108"/>
    </ligand>
</feature>
<feature type="disulfide bond" evidence="6">
    <location>
        <begin position="66"/>
        <end position="141"/>
    </location>
</feature>
<dbReference type="CDD" id="cd00125">
    <property type="entry name" value="PLA2c"/>
    <property type="match status" value="1"/>
</dbReference>
<feature type="binding site" evidence="5">
    <location>
        <position position="65"/>
    </location>
    <ligand>
        <name>Ca(2+)</name>
        <dbReference type="ChEBI" id="CHEBI:29108"/>
    </ligand>
</feature>
<keyword evidence="10" id="KW-1185">Reference proteome</keyword>
<dbReference type="GO" id="GO:0005543">
    <property type="term" value="F:phospholipid binding"/>
    <property type="evidence" value="ECO:0007669"/>
    <property type="project" value="TreeGrafter"/>
</dbReference>
<feature type="disulfide bond" evidence="6">
    <location>
        <begin position="76"/>
        <end position="100"/>
    </location>
</feature>
<evidence type="ECO:0000259" key="8">
    <source>
        <dbReference type="SMART" id="SM00085"/>
    </source>
</evidence>
<dbReference type="Proteomes" id="UP000518305">
    <property type="component" value="Unassembled WGS sequence"/>
</dbReference>
<evidence type="ECO:0000313" key="9">
    <source>
        <dbReference type="EMBL" id="NXG60158.1"/>
    </source>
</evidence>
<feature type="disulfide bond" evidence="6">
    <location>
        <begin position="94"/>
        <end position="105"/>
    </location>
</feature>
<accession>A0A7K9D6J4</accession>
<evidence type="ECO:0000256" key="7">
    <source>
        <dbReference type="RuleBase" id="RU003654"/>
    </source>
</evidence>
<dbReference type="GO" id="GO:0005509">
    <property type="term" value="F:calcium ion binding"/>
    <property type="evidence" value="ECO:0007669"/>
    <property type="project" value="InterPro"/>
</dbReference>
<dbReference type="Pfam" id="PF00068">
    <property type="entry name" value="Phospholip_A2_1"/>
    <property type="match status" value="1"/>
</dbReference>
<organism evidence="9 10">
    <name type="scientific">Hemiprocne comata</name>
    <dbReference type="NCBI Taxonomy" id="243314"/>
    <lineage>
        <taxon>Eukaryota</taxon>
        <taxon>Metazoa</taxon>
        <taxon>Chordata</taxon>
        <taxon>Craniata</taxon>
        <taxon>Vertebrata</taxon>
        <taxon>Euteleostomi</taxon>
        <taxon>Archelosauria</taxon>
        <taxon>Archosauria</taxon>
        <taxon>Dinosauria</taxon>
        <taxon>Saurischia</taxon>
        <taxon>Theropoda</taxon>
        <taxon>Coelurosauria</taxon>
        <taxon>Aves</taxon>
        <taxon>Neognathae</taxon>
        <taxon>Neoaves</taxon>
        <taxon>Strisores</taxon>
        <taxon>Apodiformes</taxon>
        <taxon>Apodidae</taxon>
        <taxon>Hemiprocninae</taxon>
        <taxon>Hemiprocne</taxon>
    </lineage>
</organism>
<dbReference type="PROSITE" id="PS00118">
    <property type="entry name" value="PA2_HIS"/>
    <property type="match status" value="1"/>
</dbReference>
<dbReference type="InterPro" id="IPR033113">
    <property type="entry name" value="PLA2_histidine"/>
</dbReference>
<sequence length="141" mass="15660">LVPAGCNVLQLGSMIKHKTGKSWLSYNGYGCYCGLGGFKRPPEGCGWGGSKRPLDATDWCCHAHDCCYKKVSSSHCSPKLATYKYSIKGGHISCKSKSSCERKSCECDKRLAECFQRTAKSYHNSYKNYPNFHCKGKTPHC</sequence>
<keyword evidence="2" id="KW-0964">Secreted</keyword>
<dbReference type="PANTHER" id="PTHR11716:SF56">
    <property type="entry name" value="GROUP IIE SECRETORY PHOSPHOLIPASE A2"/>
    <property type="match status" value="1"/>
</dbReference>
<feature type="disulfide bond" evidence="6">
    <location>
        <begin position="31"/>
        <end position="134"/>
    </location>
</feature>
<dbReference type="OrthoDB" id="5841574at2759"/>
<feature type="disulfide bond" evidence="6">
    <location>
        <begin position="33"/>
        <end position="61"/>
    </location>
</feature>
<dbReference type="Gene3D" id="1.20.90.10">
    <property type="entry name" value="Phospholipase A2 domain"/>
    <property type="match status" value="1"/>
</dbReference>
<protein>
    <submittedName>
        <fullName evidence="9">PA2GE phospholipase</fullName>
    </submittedName>
</protein>
<keyword evidence="5" id="KW-0479">Metal-binding</keyword>
<comment type="cofactor">
    <cofactor evidence="5">
        <name>Ca(2+)</name>
        <dbReference type="ChEBI" id="CHEBI:29108"/>
    </cofactor>
    <text evidence="5">Binds 1 Ca(2+) ion per subunit.</text>
</comment>
<evidence type="ECO:0000256" key="2">
    <source>
        <dbReference type="ARBA" id="ARBA00022525"/>
    </source>
</evidence>
<feature type="binding site" evidence="5">
    <location>
        <position position="48"/>
    </location>
    <ligand>
        <name>Ca(2+)</name>
        <dbReference type="ChEBI" id="CHEBI:29108"/>
    </ligand>
</feature>
<evidence type="ECO:0000256" key="4">
    <source>
        <dbReference type="PIRSR" id="PIRSR601211-1"/>
    </source>
</evidence>
<evidence type="ECO:0000256" key="5">
    <source>
        <dbReference type="PIRSR" id="PIRSR601211-2"/>
    </source>
</evidence>
<comment type="caution">
    <text evidence="9">The sequence shown here is derived from an EMBL/GenBank/DDBJ whole genome shotgun (WGS) entry which is preliminary data.</text>
</comment>
<feature type="active site" evidence="4">
    <location>
        <position position="64"/>
    </location>
</feature>
<dbReference type="PANTHER" id="PTHR11716">
    <property type="entry name" value="PHOSPHOLIPASE A2 FAMILY MEMBER"/>
    <property type="match status" value="1"/>
</dbReference>
<gene>
    <name evidence="9" type="primary">Pla2g2e</name>
    <name evidence="9" type="ORF">HEMCOM_R00566</name>
</gene>
<feature type="non-terminal residue" evidence="9">
    <location>
        <position position="141"/>
    </location>
</feature>
<evidence type="ECO:0000256" key="1">
    <source>
        <dbReference type="ARBA" id="ARBA00004613"/>
    </source>
</evidence>
<feature type="disulfide bond" evidence="6">
    <location>
        <begin position="67"/>
        <end position="107"/>
    </location>
</feature>
<dbReference type="InterPro" id="IPR001211">
    <property type="entry name" value="PLA2"/>
</dbReference>
<evidence type="ECO:0000256" key="3">
    <source>
        <dbReference type="ARBA" id="ARBA00023157"/>
    </source>
</evidence>
<dbReference type="EMBL" id="VWZJ01006489">
    <property type="protein sequence ID" value="NXG60158.1"/>
    <property type="molecule type" value="Genomic_DNA"/>
</dbReference>
<name>A0A7K9D6J4_9AVES</name>
<reference evidence="9 10" key="1">
    <citation type="submission" date="2019-09" db="EMBL/GenBank/DDBJ databases">
        <title>Bird 10,000 Genomes (B10K) Project - Family phase.</title>
        <authorList>
            <person name="Zhang G."/>
        </authorList>
    </citation>
    <scope>NUCLEOTIDE SEQUENCE [LARGE SCALE GENOMIC DNA]</scope>
    <source>
        <strain evidence="9">B10K-DU-001-23</strain>
        <tissue evidence="9">Muscle</tissue>
    </source>
</reference>
<dbReference type="SUPFAM" id="SSF48619">
    <property type="entry name" value="Phospholipase A2, PLA2"/>
    <property type="match status" value="1"/>
</dbReference>
<dbReference type="GO" id="GO:0016042">
    <property type="term" value="P:lipid catabolic process"/>
    <property type="evidence" value="ECO:0007669"/>
    <property type="project" value="InterPro"/>
</dbReference>
<dbReference type="InterPro" id="IPR036444">
    <property type="entry name" value="PLipase_A2_dom_sf"/>
</dbReference>
<dbReference type="InterPro" id="IPR016090">
    <property type="entry name" value="PLA2-like_dom"/>
</dbReference>
<keyword evidence="5" id="KW-0106">Calcium</keyword>
<dbReference type="PRINTS" id="PR00389">
    <property type="entry name" value="PHPHLIPASEA2"/>
</dbReference>
<dbReference type="AlphaFoldDB" id="A0A7K9D6J4"/>
<proteinExistence type="inferred from homology"/>
<dbReference type="GO" id="GO:0050482">
    <property type="term" value="P:arachidonate secretion"/>
    <property type="evidence" value="ECO:0007669"/>
    <property type="project" value="InterPro"/>
</dbReference>
<dbReference type="GO" id="GO:0006644">
    <property type="term" value="P:phospholipid metabolic process"/>
    <property type="evidence" value="ECO:0007669"/>
    <property type="project" value="InterPro"/>
</dbReference>
<feature type="binding site" evidence="5">
    <location>
        <position position="34"/>
    </location>
    <ligand>
        <name>Ca(2+)</name>
        <dbReference type="ChEBI" id="CHEBI:29108"/>
    </ligand>
</feature>
<feature type="active site" evidence="4">
    <location>
        <position position="108"/>
    </location>
</feature>
<dbReference type="FunFam" id="1.20.90.10:FF:000001">
    <property type="entry name" value="Basic phospholipase A2 homolog"/>
    <property type="match status" value="1"/>
</dbReference>
<feature type="domain" description="Phospholipase A2-like central" evidence="8">
    <location>
        <begin position="7"/>
        <end position="135"/>
    </location>
</feature>
<comment type="similarity">
    <text evidence="7">Belongs to the phospholipase A2 family.</text>
</comment>
<evidence type="ECO:0000313" key="10">
    <source>
        <dbReference type="Proteomes" id="UP000518305"/>
    </source>
</evidence>
<comment type="subcellular location">
    <subcellularLocation>
        <location evidence="1">Secreted</location>
    </subcellularLocation>
</comment>
<dbReference type="GO" id="GO:0047498">
    <property type="term" value="F:calcium-dependent phospholipase A2 activity"/>
    <property type="evidence" value="ECO:0007669"/>
    <property type="project" value="TreeGrafter"/>
</dbReference>
<evidence type="ECO:0000256" key="6">
    <source>
        <dbReference type="PIRSR" id="PIRSR601211-3"/>
    </source>
</evidence>
<dbReference type="SMART" id="SM00085">
    <property type="entry name" value="PA2c"/>
    <property type="match status" value="1"/>
</dbReference>
<keyword evidence="3 6" id="KW-1015">Disulfide bond</keyword>
<feature type="disulfide bond" evidence="6">
    <location>
        <begin position="60"/>
        <end position="114"/>
    </location>
</feature>
<dbReference type="GO" id="GO:0005576">
    <property type="term" value="C:extracellular region"/>
    <property type="evidence" value="ECO:0007669"/>
    <property type="project" value="UniProtKB-SubCell"/>
</dbReference>
<feature type="non-terminal residue" evidence="9">
    <location>
        <position position="1"/>
    </location>
</feature>